<sequence length="94" mass="10240">MFFITVIGSLILSTAVLGIINKKLKFISLSSKKAAIVWAICFFISMIVISIATSLIHGVLSIILLAIKIAPIVLVIYGVYYIIKKLNNTGTNIE</sequence>
<keyword evidence="1" id="KW-0812">Transmembrane</keyword>
<feature type="transmembrane region" description="Helical" evidence="1">
    <location>
        <begin position="6"/>
        <end position="24"/>
    </location>
</feature>
<dbReference type="GeneID" id="55473220"/>
<accession>U5MQH0</accession>
<feature type="transmembrane region" description="Helical" evidence="1">
    <location>
        <begin position="62"/>
        <end position="83"/>
    </location>
</feature>
<name>U5MQH0_CLOSA</name>
<evidence type="ECO:0000313" key="3">
    <source>
        <dbReference type="Proteomes" id="UP000017118"/>
    </source>
</evidence>
<dbReference type="Proteomes" id="UP000017118">
    <property type="component" value="Chromosome"/>
</dbReference>
<evidence type="ECO:0000313" key="2">
    <source>
        <dbReference type="EMBL" id="AGX41682.1"/>
    </source>
</evidence>
<dbReference type="PATRIC" id="fig|1345695.10.peg.391"/>
<proteinExistence type="predicted"/>
<keyword evidence="3" id="KW-1185">Reference proteome</keyword>
<reference evidence="2 3" key="1">
    <citation type="journal article" date="2013" name="Genome Announc.">
        <title>Complete Genome Sequence of the Solvent Producer Clostridium saccharobutylicum NCP262 (DSM 13864).</title>
        <authorList>
            <person name="Poehlein A."/>
            <person name="Hartwich K."/>
            <person name="Krabben P."/>
            <person name="Ehrenreich A."/>
            <person name="Liebl W."/>
            <person name="Durre P."/>
            <person name="Gottschalk G."/>
            <person name="Daniel R."/>
        </authorList>
    </citation>
    <scope>NUCLEOTIDE SEQUENCE [LARGE SCALE GENOMIC DNA]</scope>
    <source>
        <strain evidence="2">DSM 13864</strain>
    </source>
</reference>
<dbReference type="KEGG" id="csb:CLSA_c06690"/>
<dbReference type="AlphaFoldDB" id="U5MQH0"/>
<feature type="transmembrane region" description="Helical" evidence="1">
    <location>
        <begin position="36"/>
        <end position="56"/>
    </location>
</feature>
<evidence type="ECO:0000256" key="1">
    <source>
        <dbReference type="SAM" id="Phobius"/>
    </source>
</evidence>
<keyword evidence="1" id="KW-1133">Transmembrane helix</keyword>
<keyword evidence="1" id="KW-0472">Membrane</keyword>
<dbReference type="EMBL" id="CP006721">
    <property type="protein sequence ID" value="AGX41682.1"/>
    <property type="molecule type" value="Genomic_DNA"/>
</dbReference>
<protein>
    <submittedName>
        <fullName evidence="2">Uncharacterized protein</fullName>
    </submittedName>
</protein>
<dbReference type="RefSeq" id="WP_022743969.1">
    <property type="nucleotide sequence ID" value="NC_022571.1"/>
</dbReference>
<gene>
    <name evidence="2" type="ORF">CLSA_c06690</name>
</gene>
<dbReference type="HOGENOM" id="CLU_2381158_0_0_9"/>
<organism evidence="2 3">
    <name type="scientific">Clostridium saccharobutylicum DSM 13864</name>
    <dbReference type="NCBI Taxonomy" id="1345695"/>
    <lineage>
        <taxon>Bacteria</taxon>
        <taxon>Bacillati</taxon>
        <taxon>Bacillota</taxon>
        <taxon>Clostridia</taxon>
        <taxon>Eubacteriales</taxon>
        <taxon>Clostridiaceae</taxon>
        <taxon>Clostridium</taxon>
    </lineage>
</organism>